<protein>
    <submittedName>
        <fullName evidence="1">Uncharacterized protein</fullName>
    </submittedName>
</protein>
<dbReference type="EMBL" id="CQAZ01000059">
    <property type="protein sequence ID" value="CNI51471.1"/>
    <property type="molecule type" value="Genomic_DNA"/>
</dbReference>
<dbReference type="Proteomes" id="UP000045840">
    <property type="component" value="Unassembled WGS sequence"/>
</dbReference>
<keyword evidence="3" id="KW-1185">Reference proteome</keyword>
<evidence type="ECO:0000313" key="2">
    <source>
        <dbReference type="EMBL" id="CRY67712.1"/>
    </source>
</evidence>
<dbReference type="STRING" id="1288385.ERS137968_02794"/>
<accession>A0A0T9R9P7</accession>
<dbReference type="EMBL" id="CWJL01000014">
    <property type="protein sequence ID" value="CRY67712.1"/>
    <property type="molecule type" value="Genomic_DNA"/>
</dbReference>
<organism evidence="1 4">
    <name type="scientific">Yersinia pekkanenii</name>
    <dbReference type="NCBI Taxonomy" id="1288385"/>
    <lineage>
        <taxon>Bacteria</taxon>
        <taxon>Pseudomonadati</taxon>
        <taxon>Pseudomonadota</taxon>
        <taxon>Gammaproteobacteria</taxon>
        <taxon>Enterobacterales</taxon>
        <taxon>Yersiniaceae</taxon>
        <taxon>Yersinia</taxon>
    </lineage>
</organism>
<sequence length="83" mass="9532">MAKYSVNEVFKGKEIVIDNKDVTVDGVCKYECYKEEMPPRQSKIVGLYKTFLSGYNVKLKNKLGLIIPINPLVECAYPFSYFI</sequence>
<reference evidence="4" key="2">
    <citation type="submission" date="2015-03" db="EMBL/GenBank/DDBJ databases">
        <authorList>
            <consortium name="Pathogen Informatics"/>
        </authorList>
    </citation>
    <scope>NUCLEOTIDE SEQUENCE [LARGE SCALE GENOMIC DNA]</scope>
    <source>
        <strain evidence="4">A125KOH2</strain>
    </source>
</reference>
<dbReference type="RefSeq" id="WP_049615068.1">
    <property type="nucleotide sequence ID" value="NZ_CAWMMU010000014.1"/>
</dbReference>
<evidence type="ECO:0000313" key="3">
    <source>
        <dbReference type="Proteomes" id="UP000044625"/>
    </source>
</evidence>
<gene>
    <name evidence="1" type="ORF">ERS008529_04243</name>
    <name evidence="2" type="ORF">ERS137968_02794</name>
</gene>
<dbReference type="OrthoDB" id="7058601at2"/>
<dbReference type="Proteomes" id="UP000044625">
    <property type="component" value="Unassembled WGS sequence"/>
</dbReference>
<dbReference type="AlphaFoldDB" id="A0A0T9R9P7"/>
<reference evidence="2 3" key="1">
    <citation type="submission" date="2015-03" db="EMBL/GenBank/DDBJ databases">
        <authorList>
            <consortium name="Pathogen Informatics"/>
            <person name="Murphy D."/>
        </authorList>
    </citation>
    <scope>NUCLEOTIDE SEQUENCE [LARGE SCALE GENOMIC DNA]</scope>
    <source>
        <strain evidence="2">Type strain: CIP110230</strain>
        <strain evidence="3">type strain: CIP110230</strain>
    </source>
</reference>
<proteinExistence type="predicted"/>
<name>A0A0T9R9P7_9GAMM</name>
<evidence type="ECO:0000313" key="1">
    <source>
        <dbReference type="EMBL" id="CNI51471.1"/>
    </source>
</evidence>
<evidence type="ECO:0000313" key="4">
    <source>
        <dbReference type="Proteomes" id="UP000045840"/>
    </source>
</evidence>
<reference evidence="1" key="3">
    <citation type="submission" date="2015-03" db="EMBL/GenBank/DDBJ databases">
        <authorList>
            <person name="Murphy D."/>
        </authorList>
    </citation>
    <scope>NUCLEOTIDE SEQUENCE [LARGE SCALE GENOMIC DNA]</scope>
    <source>
        <strain evidence="1">A125KOH2</strain>
    </source>
</reference>